<dbReference type="GO" id="GO:0046872">
    <property type="term" value="F:metal ion binding"/>
    <property type="evidence" value="ECO:0007669"/>
    <property type="project" value="UniProtKB-KW"/>
</dbReference>
<keyword evidence="8" id="KW-0378">Hydrolase</keyword>
<keyword evidence="10" id="KW-0238">DNA-binding</keyword>
<dbReference type="Gene3D" id="3.40.1310.20">
    <property type="match status" value="1"/>
</dbReference>
<dbReference type="GO" id="GO:0000166">
    <property type="term" value="F:nucleotide binding"/>
    <property type="evidence" value="ECO:0007669"/>
    <property type="project" value="UniProtKB-KW"/>
</dbReference>
<protein>
    <recommendedName>
        <fullName evidence="12">CRESS-DNA virus Rep endonuclease domain-containing protein</fullName>
    </recommendedName>
</protein>
<evidence type="ECO:0000256" key="7">
    <source>
        <dbReference type="ARBA" id="ARBA00022759"/>
    </source>
</evidence>
<keyword evidence="2" id="KW-0548">Nucleotidyltransferase</keyword>
<keyword evidence="14" id="KW-1185">Reference proteome</keyword>
<accession>A0A7Y0HX45</accession>
<keyword evidence="9" id="KW-0190">Covalent protein-DNA linkage</keyword>
<evidence type="ECO:0000256" key="3">
    <source>
        <dbReference type="ARBA" id="ARBA00022705"/>
    </source>
</evidence>
<feature type="domain" description="CRESS-DNA virus Rep endonuclease" evidence="12">
    <location>
        <begin position="26"/>
        <end position="145"/>
    </location>
</feature>
<evidence type="ECO:0000256" key="8">
    <source>
        <dbReference type="ARBA" id="ARBA00022801"/>
    </source>
</evidence>
<keyword evidence="6" id="KW-0547">Nucleotide-binding</keyword>
<organism evidence="13 14">
    <name type="scientific">Bifidobacterium moraviense</name>
    <dbReference type="NCBI Taxonomy" id="2675323"/>
    <lineage>
        <taxon>Bacteria</taxon>
        <taxon>Bacillati</taxon>
        <taxon>Actinomycetota</taxon>
        <taxon>Actinomycetes</taxon>
        <taxon>Bifidobacteriales</taxon>
        <taxon>Bifidobacteriaceae</taxon>
        <taxon>Bifidobacterium</taxon>
    </lineage>
</organism>
<comment type="caution">
    <text evidence="13">The sequence shown here is derived from an EMBL/GenBank/DDBJ whole genome shotgun (WGS) entry which is preliminary data.</text>
</comment>
<feature type="compositionally biased region" description="Basic and acidic residues" evidence="11">
    <location>
        <begin position="153"/>
        <end position="168"/>
    </location>
</feature>
<evidence type="ECO:0000256" key="2">
    <source>
        <dbReference type="ARBA" id="ARBA00022695"/>
    </source>
</evidence>
<evidence type="ECO:0000256" key="4">
    <source>
        <dbReference type="ARBA" id="ARBA00022722"/>
    </source>
</evidence>
<evidence type="ECO:0000256" key="11">
    <source>
        <dbReference type="SAM" id="MobiDB-lite"/>
    </source>
</evidence>
<dbReference type="AlphaFoldDB" id="A0A7Y0HX45"/>
<reference evidence="13 14" key="1">
    <citation type="submission" date="2020-02" db="EMBL/GenBank/DDBJ databases">
        <title>Characterization of phylogenetic diversity of novel bifidobacterial species isolated in Czech ZOOs.</title>
        <authorList>
            <person name="Lugli G.A."/>
            <person name="Vera N.B."/>
            <person name="Ventura M."/>
        </authorList>
    </citation>
    <scope>NUCLEOTIDE SEQUENCE [LARGE SCALE GENOMIC DNA]</scope>
    <source>
        <strain evidence="13 14">DSM 109958</strain>
    </source>
</reference>
<dbReference type="PROSITE" id="PS52020">
    <property type="entry name" value="CRESS_DNA_REP"/>
    <property type="match status" value="1"/>
</dbReference>
<keyword evidence="5" id="KW-0479">Metal-binding</keyword>
<dbReference type="GO" id="GO:0006260">
    <property type="term" value="P:DNA replication"/>
    <property type="evidence" value="ECO:0007669"/>
    <property type="project" value="UniProtKB-KW"/>
</dbReference>
<evidence type="ECO:0000256" key="5">
    <source>
        <dbReference type="ARBA" id="ARBA00022723"/>
    </source>
</evidence>
<dbReference type="GO" id="GO:0016779">
    <property type="term" value="F:nucleotidyltransferase activity"/>
    <property type="evidence" value="ECO:0007669"/>
    <property type="project" value="UniProtKB-KW"/>
</dbReference>
<keyword evidence="1" id="KW-0808">Transferase</keyword>
<evidence type="ECO:0000256" key="10">
    <source>
        <dbReference type="ARBA" id="ARBA00023125"/>
    </source>
</evidence>
<evidence type="ECO:0000313" key="13">
    <source>
        <dbReference type="EMBL" id="NMM99900.1"/>
    </source>
</evidence>
<dbReference type="Proteomes" id="UP000588277">
    <property type="component" value="Unassembled WGS sequence"/>
</dbReference>
<evidence type="ECO:0000259" key="12">
    <source>
        <dbReference type="PROSITE" id="PS52020"/>
    </source>
</evidence>
<dbReference type="EMBL" id="JAAIIH010000001">
    <property type="protein sequence ID" value="NMM99900.1"/>
    <property type="molecule type" value="Genomic_DNA"/>
</dbReference>
<dbReference type="RefSeq" id="WP_169275040.1">
    <property type="nucleotide sequence ID" value="NZ_JAAIIH010000001.1"/>
</dbReference>
<proteinExistence type="predicted"/>
<dbReference type="InterPro" id="IPR049912">
    <property type="entry name" value="CRESS_DNA_REP"/>
</dbReference>
<dbReference type="GO" id="GO:0016787">
    <property type="term" value="F:hydrolase activity"/>
    <property type="evidence" value="ECO:0007669"/>
    <property type="project" value="UniProtKB-KW"/>
</dbReference>
<evidence type="ECO:0000313" key="14">
    <source>
        <dbReference type="Proteomes" id="UP000588277"/>
    </source>
</evidence>
<keyword evidence="7" id="KW-0255">Endonuclease</keyword>
<feature type="region of interest" description="Disordered" evidence="11">
    <location>
        <begin position="147"/>
        <end position="175"/>
    </location>
</feature>
<sequence length="436" mass="49281">MVTALSDGEIERRARGIEARQKLQRDQRVNTWLVTLNNPGEHVPECAGLDPEQTCRMLLSLFLTNRKGERRKSRGAAVCYERGLKEGTDHVHMLISFTGRGGAPASTLVRLFPDATIEPMRGTVDEAMAYLSKTGKHASKEETTVVPPIVDGDPIRENPKSVRGRGGDEDPTPLDLMRDAIMSGTPLEEIRSDPRLGRVYASHIKYVHELRSDYEHKRAKGDREVTCWYVWGGSRLGKTHAALDYWRSVRGRDDVYRVTDWLNPFDGYKGESVLICDEFNGQLPCTALNPICEGYEGTQAHARYQNAVPAWDTVVFISNRDLDDLYVGEAVSVRNAFRQRFGDRVRHVTRSWRDPGYENPWPAWVAGETSQPETDEPPLVIRIPASGDGPNITLVLHHPKKLVQFIATQRFATLSRLQRELLAYLYELMRASGWGR</sequence>
<dbReference type="GO" id="GO:0003677">
    <property type="term" value="F:DNA binding"/>
    <property type="evidence" value="ECO:0007669"/>
    <property type="project" value="UniProtKB-KW"/>
</dbReference>
<keyword evidence="4" id="KW-0540">Nuclease</keyword>
<gene>
    <name evidence="13" type="ORF">G1C96_0478</name>
</gene>
<evidence type="ECO:0000256" key="1">
    <source>
        <dbReference type="ARBA" id="ARBA00022679"/>
    </source>
</evidence>
<dbReference type="GO" id="GO:0004519">
    <property type="term" value="F:endonuclease activity"/>
    <property type="evidence" value="ECO:0007669"/>
    <property type="project" value="UniProtKB-KW"/>
</dbReference>
<evidence type="ECO:0000256" key="9">
    <source>
        <dbReference type="ARBA" id="ARBA00023124"/>
    </source>
</evidence>
<keyword evidence="3" id="KW-0235">DNA replication</keyword>
<evidence type="ECO:0000256" key="6">
    <source>
        <dbReference type="ARBA" id="ARBA00022741"/>
    </source>
</evidence>
<name>A0A7Y0HX45_9BIFI</name>